<proteinExistence type="predicted"/>
<reference evidence="3" key="1">
    <citation type="journal article" date="2017" name="BMC Genomics">
        <title>Gapless genome assembly of Colletotrichum higginsianum reveals chromosome structure and association of transposable elements with secondary metabolite gene clusters.</title>
        <authorList>
            <person name="Dallery J.-F."/>
            <person name="Lapalu N."/>
            <person name="Zampounis A."/>
            <person name="Pigne S."/>
            <person name="Luyten I."/>
            <person name="Amselem J."/>
            <person name="Wittenberg A.H.J."/>
            <person name="Zhou S."/>
            <person name="de Queiroz M.V."/>
            <person name="Robin G.P."/>
            <person name="Auger A."/>
            <person name="Hainaut M."/>
            <person name="Henrissat B."/>
            <person name="Kim K.-T."/>
            <person name="Lee Y.-H."/>
            <person name="Lespinet O."/>
            <person name="Schwartz D.C."/>
            <person name="Thon M.R."/>
            <person name="O'Connell R.J."/>
        </authorList>
    </citation>
    <scope>NUCLEOTIDE SEQUENCE [LARGE SCALE GENOMIC DNA]</scope>
    <source>
        <strain evidence="3">IMI 349063</strain>
    </source>
</reference>
<name>A0A1B7YVV2_COLHI</name>
<evidence type="ECO:0000256" key="1">
    <source>
        <dbReference type="SAM" id="MobiDB-lite"/>
    </source>
</evidence>
<sequence length="131" mass="14843">MASRCRKSVECGPRRYWNPPPSPTPSRSRWRRPPHEHLEESPKEYLKTNNHHSGISVELDHNLNFFFLYIIAIEACSFTQIYCQRGIIIPSSGSRGVCLRHANLNVTVPSKPPPLGQPILLLGACNPRDLC</sequence>
<protein>
    <submittedName>
        <fullName evidence="2">Uncharacterized protein</fullName>
    </submittedName>
</protein>
<dbReference type="RefSeq" id="XP_018164698.1">
    <property type="nucleotide sequence ID" value="XM_018296336.1"/>
</dbReference>
<keyword evidence="3" id="KW-1185">Reference proteome</keyword>
<organism evidence="2 3">
    <name type="scientific">Colletotrichum higginsianum (strain IMI 349063)</name>
    <name type="common">Crucifer anthracnose fungus</name>
    <dbReference type="NCBI Taxonomy" id="759273"/>
    <lineage>
        <taxon>Eukaryota</taxon>
        <taxon>Fungi</taxon>
        <taxon>Dikarya</taxon>
        <taxon>Ascomycota</taxon>
        <taxon>Pezizomycotina</taxon>
        <taxon>Sordariomycetes</taxon>
        <taxon>Hypocreomycetidae</taxon>
        <taxon>Glomerellales</taxon>
        <taxon>Glomerellaceae</taxon>
        <taxon>Colletotrichum</taxon>
        <taxon>Colletotrichum destructivum species complex</taxon>
    </lineage>
</organism>
<feature type="compositionally biased region" description="Basic and acidic residues" evidence="1">
    <location>
        <begin position="33"/>
        <end position="45"/>
    </location>
</feature>
<comment type="caution">
    <text evidence="2">The sequence shown here is derived from an EMBL/GenBank/DDBJ whole genome shotgun (WGS) entry which is preliminary data.</text>
</comment>
<evidence type="ECO:0000313" key="3">
    <source>
        <dbReference type="Proteomes" id="UP000092177"/>
    </source>
</evidence>
<dbReference type="Proteomes" id="UP000092177">
    <property type="component" value="Chromosome 1"/>
</dbReference>
<dbReference type="AlphaFoldDB" id="A0A1B7YVV2"/>
<evidence type="ECO:0000313" key="2">
    <source>
        <dbReference type="EMBL" id="OBR16181.1"/>
    </source>
</evidence>
<feature type="region of interest" description="Disordered" evidence="1">
    <location>
        <begin position="1"/>
        <end position="45"/>
    </location>
</feature>
<dbReference type="KEGG" id="chig:CH63R_01361"/>
<dbReference type="GeneID" id="28860443"/>
<dbReference type="VEuPathDB" id="FungiDB:CH63R_01361"/>
<accession>A0A1B7YVV2</accession>
<gene>
    <name evidence="2" type="ORF">CH63R_01361</name>
</gene>
<dbReference type="EMBL" id="LTAN01000001">
    <property type="protein sequence ID" value="OBR16181.1"/>
    <property type="molecule type" value="Genomic_DNA"/>
</dbReference>